<evidence type="ECO:0000256" key="1">
    <source>
        <dbReference type="ARBA" id="ARBA00004128"/>
    </source>
</evidence>
<keyword evidence="10" id="KW-1185">Reference proteome</keyword>
<dbReference type="GO" id="GO:0005302">
    <property type="term" value="F:L-tyrosine transmembrane transporter activity"/>
    <property type="evidence" value="ECO:0007669"/>
    <property type="project" value="TreeGrafter"/>
</dbReference>
<gene>
    <name evidence="9" type="ORF">C6P45_002120</name>
</gene>
<dbReference type="InterPro" id="IPR013057">
    <property type="entry name" value="AA_transpt_TM"/>
</dbReference>
<feature type="transmembrane region" description="Helical" evidence="7">
    <location>
        <begin position="477"/>
        <end position="497"/>
    </location>
</feature>
<feature type="transmembrane region" description="Helical" evidence="7">
    <location>
        <begin position="12"/>
        <end position="32"/>
    </location>
</feature>
<keyword evidence="3" id="KW-0926">Vacuole</keyword>
<feature type="transmembrane region" description="Helical" evidence="7">
    <location>
        <begin position="227"/>
        <end position="248"/>
    </location>
</feature>
<dbReference type="OrthoDB" id="438545at2759"/>
<accession>A0A9P6WCT9</accession>
<feature type="transmembrane region" description="Helical" evidence="7">
    <location>
        <begin position="148"/>
        <end position="166"/>
    </location>
</feature>
<keyword evidence="6 7" id="KW-0472">Membrane</keyword>
<organism evidence="9 10">
    <name type="scientific">Maudiozyma exigua</name>
    <name type="common">Yeast</name>
    <name type="synonym">Kazachstania exigua</name>
    <dbReference type="NCBI Taxonomy" id="34358"/>
    <lineage>
        <taxon>Eukaryota</taxon>
        <taxon>Fungi</taxon>
        <taxon>Dikarya</taxon>
        <taxon>Ascomycota</taxon>
        <taxon>Saccharomycotina</taxon>
        <taxon>Saccharomycetes</taxon>
        <taxon>Saccharomycetales</taxon>
        <taxon>Saccharomycetaceae</taxon>
        <taxon>Maudiozyma</taxon>
    </lineage>
</organism>
<feature type="transmembrane region" description="Helical" evidence="7">
    <location>
        <begin position="38"/>
        <end position="59"/>
    </location>
</feature>
<dbReference type="GO" id="GO:0000329">
    <property type="term" value="C:fungal-type vacuole membrane"/>
    <property type="evidence" value="ECO:0007669"/>
    <property type="project" value="TreeGrafter"/>
</dbReference>
<keyword evidence="4 7" id="KW-0812">Transmembrane</keyword>
<evidence type="ECO:0000313" key="10">
    <source>
        <dbReference type="Proteomes" id="UP000750334"/>
    </source>
</evidence>
<comment type="similarity">
    <text evidence="2">Belongs to the amino acid/polyamine transporter 2 family.</text>
</comment>
<dbReference type="Proteomes" id="UP000750334">
    <property type="component" value="Unassembled WGS sequence"/>
</dbReference>
<name>A0A9P6WCT9_MAUEX</name>
<dbReference type="PANTHER" id="PTHR22950:SF224">
    <property type="entry name" value="VACUOLAR AMINO ACID TRANSPORTER 7"/>
    <property type="match status" value="1"/>
</dbReference>
<evidence type="ECO:0000259" key="8">
    <source>
        <dbReference type="Pfam" id="PF01490"/>
    </source>
</evidence>
<sequence>MGPGGTATVGSSTINLTKTIVGAGMLAIPFVFKNDGVLVGIILTLLAAITSGFGLFVLARCSKVLTNPRTSSFFTLCMITYPSLSPLFDVAMIVQCFGVGLSYLVLIGDIFPSLFGGERNFWILASAIIVWPLCSLKKMDSLRYSSIVGLMALTYIFILVISMFVIKTMIEQDVTAERGPINWIRVYSWKGLLSSFSIVIFAYTGSMNIFSIINELEDNAMTEINKIINYSISISSFFFLSVGITGYLTYGSNTLGNILLNYDPNSPWIYIANFCLASMLILSFPLLFHPLRIAMNNLVVFFRMKYPAVVHPSASMENLADIENDDGPEDYYFNSSAASITATATRTSMASIVMNIEDDDIDVDDNLLASSIRTSDMDQVQDGSSEIMTLPERGEEEQHVSFPDSRFYIITFTLLPLMYLISLRLRSFAFVLSLVGATGSTSMSFTLPGLFGYKLIGSDSLAVGQMVSKRDMFYKKCSLLLTWFGIIVMILSLYVTMKYGAGN</sequence>
<dbReference type="PANTHER" id="PTHR22950">
    <property type="entry name" value="AMINO ACID TRANSPORTER"/>
    <property type="match status" value="1"/>
</dbReference>
<comment type="subcellular location">
    <subcellularLocation>
        <location evidence="1">Vacuole membrane</location>
        <topology evidence="1">Multi-pass membrane protein</topology>
    </subcellularLocation>
</comment>
<comment type="caution">
    <text evidence="9">The sequence shown here is derived from an EMBL/GenBank/DDBJ whole genome shotgun (WGS) entry which is preliminary data.</text>
</comment>
<evidence type="ECO:0000313" key="9">
    <source>
        <dbReference type="EMBL" id="KAG0670554.1"/>
    </source>
</evidence>
<protein>
    <recommendedName>
        <fullName evidence="8">Amino acid transporter transmembrane domain-containing protein</fullName>
    </recommendedName>
</protein>
<keyword evidence="5 7" id="KW-1133">Transmembrane helix</keyword>
<dbReference type="GO" id="GO:0015189">
    <property type="term" value="F:L-lysine transmembrane transporter activity"/>
    <property type="evidence" value="ECO:0007669"/>
    <property type="project" value="TreeGrafter"/>
</dbReference>
<dbReference type="Pfam" id="PF01490">
    <property type="entry name" value="Aa_trans"/>
    <property type="match status" value="1"/>
</dbReference>
<dbReference type="AlphaFoldDB" id="A0A9P6WCT9"/>
<evidence type="ECO:0000256" key="3">
    <source>
        <dbReference type="ARBA" id="ARBA00022554"/>
    </source>
</evidence>
<feature type="transmembrane region" description="Helical" evidence="7">
    <location>
        <begin position="119"/>
        <end position="136"/>
    </location>
</feature>
<evidence type="ECO:0000256" key="6">
    <source>
        <dbReference type="ARBA" id="ARBA00023136"/>
    </source>
</evidence>
<evidence type="ECO:0000256" key="4">
    <source>
        <dbReference type="ARBA" id="ARBA00022692"/>
    </source>
</evidence>
<dbReference type="GO" id="GO:0015194">
    <property type="term" value="F:L-serine transmembrane transporter activity"/>
    <property type="evidence" value="ECO:0007669"/>
    <property type="project" value="TreeGrafter"/>
</dbReference>
<reference evidence="9 10" key="1">
    <citation type="submission" date="2020-11" db="EMBL/GenBank/DDBJ databases">
        <title>Kefir isolates.</title>
        <authorList>
            <person name="Marcisauskas S."/>
            <person name="Kim Y."/>
            <person name="Blasche S."/>
        </authorList>
    </citation>
    <scope>NUCLEOTIDE SEQUENCE [LARGE SCALE GENOMIC DNA]</scope>
    <source>
        <strain evidence="9 10">OG2</strain>
    </source>
</reference>
<evidence type="ECO:0000256" key="2">
    <source>
        <dbReference type="ARBA" id="ARBA00008066"/>
    </source>
</evidence>
<feature type="domain" description="Amino acid transporter transmembrane" evidence="8">
    <location>
        <begin position="6"/>
        <end position="491"/>
    </location>
</feature>
<feature type="transmembrane region" description="Helical" evidence="7">
    <location>
        <begin position="268"/>
        <end position="288"/>
    </location>
</feature>
<feature type="transmembrane region" description="Helical" evidence="7">
    <location>
        <begin position="186"/>
        <end position="206"/>
    </location>
</feature>
<dbReference type="GO" id="GO:0061459">
    <property type="term" value="F:L-arginine transmembrane transporter activity"/>
    <property type="evidence" value="ECO:0007669"/>
    <property type="project" value="TreeGrafter"/>
</dbReference>
<dbReference type="GO" id="GO:0005290">
    <property type="term" value="F:L-histidine transmembrane transporter activity"/>
    <property type="evidence" value="ECO:0007669"/>
    <property type="project" value="TreeGrafter"/>
</dbReference>
<evidence type="ECO:0000256" key="5">
    <source>
        <dbReference type="ARBA" id="ARBA00022989"/>
    </source>
</evidence>
<dbReference type="EMBL" id="PUHR01000021">
    <property type="protein sequence ID" value="KAG0670554.1"/>
    <property type="molecule type" value="Genomic_DNA"/>
</dbReference>
<proteinExistence type="inferred from homology"/>
<evidence type="ECO:0000256" key="7">
    <source>
        <dbReference type="SAM" id="Phobius"/>
    </source>
</evidence>
<feature type="transmembrane region" description="Helical" evidence="7">
    <location>
        <begin position="431"/>
        <end position="456"/>
    </location>
</feature>
<dbReference type="GO" id="GO:0005313">
    <property type="term" value="F:L-glutamate transmembrane transporter activity"/>
    <property type="evidence" value="ECO:0007669"/>
    <property type="project" value="TreeGrafter"/>
</dbReference>